<accession>A0ABW7N2G7</accession>
<name>A0ABW7N2G7_9FLAO</name>
<dbReference type="InterPro" id="IPR058060">
    <property type="entry name" value="HYC_CC_PP"/>
</dbReference>
<keyword evidence="3" id="KW-1185">Reference proteome</keyword>
<comment type="caution">
    <text evidence="2">The sequence shown here is derived from an EMBL/GenBank/DDBJ whole genome shotgun (WGS) entry which is preliminary data.</text>
</comment>
<evidence type="ECO:0000313" key="3">
    <source>
        <dbReference type="Proteomes" id="UP001610100"/>
    </source>
</evidence>
<evidence type="ECO:0008006" key="4">
    <source>
        <dbReference type="Google" id="ProtNLM"/>
    </source>
</evidence>
<protein>
    <recommendedName>
        <fullName evidence="4">Secreted protein</fullName>
    </recommendedName>
</protein>
<dbReference type="InterPro" id="IPR058512">
    <property type="entry name" value="DUF8199"/>
</dbReference>
<gene>
    <name evidence="2" type="ORF">V8G58_13150</name>
</gene>
<dbReference type="RefSeq" id="WP_344742089.1">
    <property type="nucleotide sequence ID" value="NZ_BAABAY010000007.1"/>
</dbReference>
<dbReference type="Proteomes" id="UP001610100">
    <property type="component" value="Unassembled WGS sequence"/>
</dbReference>
<feature type="chain" id="PRO_5045891686" description="Secreted protein" evidence="1">
    <location>
        <begin position="26"/>
        <end position="137"/>
    </location>
</feature>
<evidence type="ECO:0000313" key="2">
    <source>
        <dbReference type="EMBL" id="MFH6772883.1"/>
    </source>
</evidence>
<dbReference type="Pfam" id="PF26622">
    <property type="entry name" value="DUF8199"/>
    <property type="match status" value="1"/>
</dbReference>
<dbReference type="EMBL" id="JBAWKB010000005">
    <property type="protein sequence ID" value="MFH6772883.1"/>
    <property type="molecule type" value="Genomic_DNA"/>
</dbReference>
<evidence type="ECO:0000256" key="1">
    <source>
        <dbReference type="SAM" id="SignalP"/>
    </source>
</evidence>
<organism evidence="2 3">
    <name type="scientific">Gaetbulibacter aestuarii</name>
    <dbReference type="NCBI Taxonomy" id="1502358"/>
    <lineage>
        <taxon>Bacteria</taxon>
        <taxon>Pseudomonadati</taxon>
        <taxon>Bacteroidota</taxon>
        <taxon>Flavobacteriia</taxon>
        <taxon>Flavobacteriales</taxon>
        <taxon>Flavobacteriaceae</taxon>
        <taxon>Gaetbulibacter</taxon>
    </lineage>
</organism>
<feature type="signal peptide" evidence="1">
    <location>
        <begin position="1"/>
        <end position="25"/>
    </location>
</feature>
<keyword evidence="1" id="KW-0732">Signal</keyword>
<reference evidence="2 3" key="1">
    <citation type="submission" date="2024-02" db="EMBL/GenBank/DDBJ databases">
        <title>A Gaetbulibacter species isolated from tidal flats and genomic insights of their niches.</title>
        <authorList>
            <person name="Ye Y."/>
        </authorList>
    </citation>
    <scope>NUCLEOTIDE SEQUENCE [LARGE SCALE GENOMIC DNA]</scope>
    <source>
        <strain evidence="2 3">KYW382</strain>
    </source>
</reference>
<proteinExistence type="predicted"/>
<dbReference type="NCBIfam" id="NF047658">
    <property type="entry name" value="HYC_CC_PP"/>
    <property type="match status" value="1"/>
</dbReference>
<sequence length="137" mass="15579">MKKALFKILASTMALLVFFSTLSFTVDMHFCGDKLVETAFFHKAKGCGMTMEKPATNDCSTVKKNCCSEKQSLVNGQDELQLNLQKISFEKQIFVAAFVQTYYNLFQTSEKEVSSYTAYSPPFVVKNIYKLDETYLI</sequence>